<evidence type="ECO:0000259" key="3">
    <source>
        <dbReference type="Pfam" id="PF06584"/>
    </source>
</evidence>
<dbReference type="Pfam" id="PF06584">
    <property type="entry name" value="DIRP"/>
    <property type="match status" value="1"/>
</dbReference>
<comment type="subcellular location">
    <subcellularLocation>
        <location evidence="1">Nucleus</location>
    </subcellularLocation>
</comment>
<evidence type="ECO:0000313" key="5">
    <source>
        <dbReference type="Proteomes" id="UP001279734"/>
    </source>
</evidence>
<evidence type="ECO:0000256" key="2">
    <source>
        <dbReference type="ARBA" id="ARBA00023242"/>
    </source>
</evidence>
<dbReference type="PANTHER" id="PTHR21689">
    <property type="entry name" value="LIN-9"/>
    <property type="match status" value="1"/>
</dbReference>
<dbReference type="GO" id="GO:0017053">
    <property type="term" value="C:transcription repressor complex"/>
    <property type="evidence" value="ECO:0007669"/>
    <property type="project" value="InterPro"/>
</dbReference>
<evidence type="ECO:0000256" key="1">
    <source>
        <dbReference type="ARBA" id="ARBA00004123"/>
    </source>
</evidence>
<dbReference type="EMBL" id="BSYO01000034">
    <property type="protein sequence ID" value="GMH28423.1"/>
    <property type="molecule type" value="Genomic_DNA"/>
</dbReference>
<dbReference type="GO" id="GO:0006351">
    <property type="term" value="P:DNA-templated transcription"/>
    <property type="evidence" value="ECO:0007669"/>
    <property type="project" value="InterPro"/>
</dbReference>
<protein>
    <recommendedName>
        <fullName evidence="3">DIRP domain-containing protein</fullName>
    </recommendedName>
</protein>
<dbReference type="PANTHER" id="PTHR21689:SF2">
    <property type="entry name" value="PROTEIN LIN-9 HOMOLOG"/>
    <property type="match status" value="1"/>
</dbReference>
<reference evidence="4" key="1">
    <citation type="submission" date="2023-05" db="EMBL/GenBank/DDBJ databases">
        <title>Nepenthes gracilis genome sequencing.</title>
        <authorList>
            <person name="Fukushima K."/>
        </authorList>
    </citation>
    <scope>NUCLEOTIDE SEQUENCE</scope>
    <source>
        <strain evidence="4">SING2019-196</strain>
    </source>
</reference>
<keyword evidence="2" id="KW-0539">Nucleus</keyword>
<accession>A0AAD3Y419</accession>
<gene>
    <name evidence="4" type="ORF">Nepgr_030266</name>
</gene>
<proteinExistence type="predicted"/>
<comment type="caution">
    <text evidence="4">The sequence shown here is derived from an EMBL/GenBank/DDBJ whole genome shotgun (WGS) entry which is preliminary data.</text>
</comment>
<dbReference type="GO" id="GO:0006357">
    <property type="term" value="P:regulation of transcription by RNA polymerase II"/>
    <property type="evidence" value="ECO:0007669"/>
    <property type="project" value="TreeGrafter"/>
</dbReference>
<organism evidence="4 5">
    <name type="scientific">Nepenthes gracilis</name>
    <name type="common">Slender pitcher plant</name>
    <dbReference type="NCBI Taxonomy" id="150966"/>
    <lineage>
        <taxon>Eukaryota</taxon>
        <taxon>Viridiplantae</taxon>
        <taxon>Streptophyta</taxon>
        <taxon>Embryophyta</taxon>
        <taxon>Tracheophyta</taxon>
        <taxon>Spermatophyta</taxon>
        <taxon>Magnoliopsida</taxon>
        <taxon>eudicotyledons</taxon>
        <taxon>Gunneridae</taxon>
        <taxon>Pentapetalae</taxon>
        <taxon>Caryophyllales</taxon>
        <taxon>Nepenthaceae</taxon>
        <taxon>Nepenthes</taxon>
    </lineage>
</organism>
<feature type="domain" description="DIRP" evidence="3">
    <location>
        <begin position="34"/>
        <end position="75"/>
    </location>
</feature>
<dbReference type="GO" id="GO:0003677">
    <property type="term" value="F:DNA binding"/>
    <property type="evidence" value="ECO:0007669"/>
    <property type="project" value="TreeGrafter"/>
</dbReference>
<dbReference type="Proteomes" id="UP001279734">
    <property type="component" value="Unassembled WGS sequence"/>
</dbReference>
<dbReference type="GO" id="GO:0005654">
    <property type="term" value="C:nucleoplasm"/>
    <property type="evidence" value="ECO:0007669"/>
    <property type="project" value="TreeGrafter"/>
</dbReference>
<dbReference type="GO" id="GO:0051726">
    <property type="term" value="P:regulation of cell cycle"/>
    <property type="evidence" value="ECO:0007669"/>
    <property type="project" value="TreeGrafter"/>
</dbReference>
<dbReference type="AlphaFoldDB" id="A0AAD3Y419"/>
<evidence type="ECO:0000313" key="4">
    <source>
        <dbReference type="EMBL" id="GMH28423.1"/>
    </source>
</evidence>
<name>A0AAD3Y419_NEPGR</name>
<keyword evidence="5" id="KW-1185">Reference proteome</keyword>
<dbReference type="InterPro" id="IPR033471">
    <property type="entry name" value="DIRP"/>
</dbReference>
<dbReference type="InterPro" id="IPR010561">
    <property type="entry name" value="LIN-9/ALY1"/>
</dbReference>
<sequence length="114" mass="13661">MHSYLDRELGLKLQERLSNCLSNYRIWRWCVFEWCYGAIDYPWFAKSDLVEYLYHVGLGHTLRLTHAEWGVIRRKCTCIPFETQHTVDKLYAYLKQLKTSEMSEHGKKSTQNLL</sequence>